<feature type="region of interest" description="Disordered" evidence="1">
    <location>
        <begin position="57"/>
        <end position="89"/>
    </location>
</feature>
<evidence type="ECO:0000256" key="2">
    <source>
        <dbReference type="SAM" id="SignalP"/>
    </source>
</evidence>
<dbReference type="Gene3D" id="3.40.50.1110">
    <property type="entry name" value="SGNH hydrolase"/>
    <property type="match status" value="1"/>
</dbReference>
<evidence type="ECO:0000313" key="3">
    <source>
        <dbReference type="EMBL" id="EDY17922.1"/>
    </source>
</evidence>
<evidence type="ECO:0008006" key="5">
    <source>
        <dbReference type="Google" id="ProtNLM"/>
    </source>
</evidence>
<sequence>MKFCFPLLFALVALPLFAADAPFDWQKAREIFQRAQNGAQLTPDDQKILDEAKRRHAAGENPNGQPQNPQNPQKNQQPLPPPPTNLVPLTELTGKYQDQDGGLYGGGKNDPPAALAAHAKQALVQIRPLNAEGKPAADGKIVMVSLGMSNTTMEFSAFKRIADTDPRKAPNLVIVDCAQGGKTAAAWATNDQPWDTAIDRIKQAGVSPAQVEVMWLKEANANPSGGYPAATDQLRDDVRTDIKRAREKYPNLRMIFLASRIYAGYARTRLNPEPYAYESAFAMRAVIKDQPADGPVILWGPYLWTNGEKGRTIDDLKWLPTDCGQDGTHPSASGQQKIAQLLLDFFTKNPYAKPWFVKGS</sequence>
<gene>
    <name evidence="3" type="ORF">CfE428DRAFT_4661</name>
</gene>
<dbReference type="SUPFAM" id="SSF52266">
    <property type="entry name" value="SGNH hydrolase"/>
    <property type="match status" value="1"/>
</dbReference>
<dbReference type="Proteomes" id="UP000005824">
    <property type="component" value="Unassembled WGS sequence"/>
</dbReference>
<protein>
    <recommendedName>
        <fullName evidence="5">SGNH hydrolase-type esterase domain-containing protein</fullName>
    </recommendedName>
</protein>
<feature type="compositionally biased region" description="Low complexity" evidence="1">
    <location>
        <begin position="61"/>
        <end position="77"/>
    </location>
</feature>
<proteinExistence type="predicted"/>
<reference evidence="3 4" key="1">
    <citation type="journal article" date="2011" name="J. Bacteriol.">
        <title>Genome sequence of Chthoniobacter flavus Ellin428, an aerobic heterotrophic soil bacterium.</title>
        <authorList>
            <person name="Kant R."/>
            <person name="van Passel M.W."/>
            <person name="Palva A."/>
            <person name="Lucas S."/>
            <person name="Lapidus A."/>
            <person name="Glavina Del Rio T."/>
            <person name="Dalin E."/>
            <person name="Tice H."/>
            <person name="Bruce D."/>
            <person name="Goodwin L."/>
            <person name="Pitluck S."/>
            <person name="Larimer F.W."/>
            <person name="Land M.L."/>
            <person name="Hauser L."/>
            <person name="Sangwan P."/>
            <person name="de Vos W.M."/>
            <person name="Janssen P.H."/>
            <person name="Smidt H."/>
        </authorList>
    </citation>
    <scope>NUCLEOTIDE SEQUENCE [LARGE SCALE GENOMIC DNA]</scope>
    <source>
        <strain evidence="3 4">Ellin428</strain>
    </source>
</reference>
<dbReference type="InterPro" id="IPR036514">
    <property type="entry name" value="SGNH_hydro_sf"/>
</dbReference>
<dbReference type="RefSeq" id="WP_006981982.1">
    <property type="nucleotide sequence ID" value="NZ_ABVL01000016.1"/>
</dbReference>
<feature type="signal peptide" evidence="2">
    <location>
        <begin position="1"/>
        <end position="18"/>
    </location>
</feature>
<feature type="chain" id="PRO_5002800598" description="SGNH hydrolase-type esterase domain-containing protein" evidence="2">
    <location>
        <begin position="19"/>
        <end position="360"/>
    </location>
</feature>
<name>B4D6X1_9BACT</name>
<dbReference type="GO" id="GO:0016788">
    <property type="term" value="F:hydrolase activity, acting on ester bonds"/>
    <property type="evidence" value="ECO:0007669"/>
    <property type="project" value="UniProtKB-ARBA"/>
</dbReference>
<dbReference type="eggNOG" id="COG2755">
    <property type="taxonomic scope" value="Bacteria"/>
</dbReference>
<evidence type="ECO:0000313" key="4">
    <source>
        <dbReference type="Proteomes" id="UP000005824"/>
    </source>
</evidence>
<keyword evidence="4" id="KW-1185">Reference proteome</keyword>
<comment type="caution">
    <text evidence="3">The sequence shown here is derived from an EMBL/GenBank/DDBJ whole genome shotgun (WGS) entry which is preliminary data.</text>
</comment>
<keyword evidence="2" id="KW-0732">Signal</keyword>
<dbReference type="AlphaFoldDB" id="B4D6X1"/>
<dbReference type="STRING" id="497964.CfE428DRAFT_4661"/>
<accession>B4D6X1</accession>
<dbReference type="InParanoid" id="B4D6X1"/>
<organism evidence="3 4">
    <name type="scientific">Chthoniobacter flavus Ellin428</name>
    <dbReference type="NCBI Taxonomy" id="497964"/>
    <lineage>
        <taxon>Bacteria</taxon>
        <taxon>Pseudomonadati</taxon>
        <taxon>Verrucomicrobiota</taxon>
        <taxon>Spartobacteria</taxon>
        <taxon>Chthoniobacterales</taxon>
        <taxon>Chthoniobacteraceae</taxon>
        <taxon>Chthoniobacter</taxon>
    </lineage>
</organism>
<dbReference type="EMBL" id="ABVL01000016">
    <property type="protein sequence ID" value="EDY17922.1"/>
    <property type="molecule type" value="Genomic_DNA"/>
</dbReference>
<evidence type="ECO:0000256" key="1">
    <source>
        <dbReference type="SAM" id="MobiDB-lite"/>
    </source>
</evidence>